<reference evidence="2" key="1">
    <citation type="submission" date="2020-09" db="EMBL/GenBank/DDBJ databases">
        <title>Genome-Enabled Discovery of Anthraquinone Biosynthesis in Senna tora.</title>
        <authorList>
            <person name="Kang S.-H."/>
            <person name="Pandey R.P."/>
            <person name="Lee C.-M."/>
            <person name="Sim J.-S."/>
            <person name="Jeong J.-T."/>
            <person name="Choi B.-S."/>
            <person name="Jung M."/>
            <person name="Ginzburg D."/>
            <person name="Zhao K."/>
            <person name="Won S.Y."/>
            <person name="Oh T.-J."/>
            <person name="Yu Y."/>
            <person name="Kim N.-H."/>
            <person name="Lee O.R."/>
            <person name="Lee T.-H."/>
            <person name="Bashyal P."/>
            <person name="Kim T.-S."/>
            <person name="Lee W.-H."/>
            <person name="Kawkins C."/>
            <person name="Kim C.-K."/>
            <person name="Kim J.S."/>
            <person name="Ahn B.O."/>
            <person name="Rhee S.Y."/>
            <person name="Sohng J.K."/>
        </authorList>
    </citation>
    <scope>NUCLEOTIDE SEQUENCE</scope>
    <source>
        <tissue evidence="2">Leaf</tissue>
    </source>
</reference>
<dbReference type="AlphaFoldDB" id="A0A834XL21"/>
<protein>
    <submittedName>
        <fullName evidence="2">Uncharacterized protein</fullName>
    </submittedName>
</protein>
<comment type="caution">
    <text evidence="2">The sequence shown here is derived from an EMBL/GenBank/DDBJ whole genome shotgun (WGS) entry which is preliminary data.</text>
</comment>
<organism evidence="2 3">
    <name type="scientific">Senna tora</name>
    <dbReference type="NCBI Taxonomy" id="362788"/>
    <lineage>
        <taxon>Eukaryota</taxon>
        <taxon>Viridiplantae</taxon>
        <taxon>Streptophyta</taxon>
        <taxon>Embryophyta</taxon>
        <taxon>Tracheophyta</taxon>
        <taxon>Spermatophyta</taxon>
        <taxon>Magnoliopsida</taxon>
        <taxon>eudicotyledons</taxon>
        <taxon>Gunneridae</taxon>
        <taxon>Pentapetalae</taxon>
        <taxon>rosids</taxon>
        <taxon>fabids</taxon>
        <taxon>Fabales</taxon>
        <taxon>Fabaceae</taxon>
        <taxon>Caesalpinioideae</taxon>
        <taxon>Cassia clade</taxon>
        <taxon>Senna</taxon>
    </lineage>
</organism>
<keyword evidence="3" id="KW-1185">Reference proteome</keyword>
<sequence length="35" mass="4085">MGQLLQCQNPLAKHDHRKERPNSTNSPVTKRRTKN</sequence>
<gene>
    <name evidence="2" type="ORF">G2W53_002078</name>
</gene>
<name>A0A834XL21_9FABA</name>
<proteinExistence type="predicted"/>
<evidence type="ECO:0000256" key="1">
    <source>
        <dbReference type="SAM" id="MobiDB-lite"/>
    </source>
</evidence>
<dbReference type="Proteomes" id="UP000634136">
    <property type="component" value="Unassembled WGS sequence"/>
</dbReference>
<evidence type="ECO:0000313" key="2">
    <source>
        <dbReference type="EMBL" id="KAF7845173.1"/>
    </source>
</evidence>
<evidence type="ECO:0000313" key="3">
    <source>
        <dbReference type="Proteomes" id="UP000634136"/>
    </source>
</evidence>
<dbReference type="EMBL" id="JAAIUW010000001">
    <property type="protein sequence ID" value="KAF7845173.1"/>
    <property type="molecule type" value="Genomic_DNA"/>
</dbReference>
<accession>A0A834XL21</accession>
<feature type="region of interest" description="Disordered" evidence="1">
    <location>
        <begin position="1"/>
        <end position="35"/>
    </location>
</feature>